<keyword evidence="10" id="KW-0732">Signal</keyword>
<gene>
    <name evidence="13" type="ORF">C6N40_05005</name>
</gene>
<keyword evidence="7 8" id="KW-0998">Cell outer membrane</keyword>
<comment type="similarity">
    <text evidence="8 9">Belongs to the TonB-dependent receptor family.</text>
</comment>
<evidence type="ECO:0000259" key="11">
    <source>
        <dbReference type="Pfam" id="PF00593"/>
    </source>
</evidence>
<dbReference type="SUPFAM" id="SSF56935">
    <property type="entry name" value="Porins"/>
    <property type="match status" value="1"/>
</dbReference>
<dbReference type="GO" id="GO:0015344">
    <property type="term" value="F:siderophore uptake transmembrane transporter activity"/>
    <property type="evidence" value="ECO:0007669"/>
    <property type="project" value="TreeGrafter"/>
</dbReference>
<dbReference type="Pfam" id="PF00593">
    <property type="entry name" value="TonB_dep_Rec_b-barrel"/>
    <property type="match status" value="1"/>
</dbReference>
<feature type="domain" description="TonB-dependent receptor plug" evidence="12">
    <location>
        <begin position="37"/>
        <end position="138"/>
    </location>
</feature>
<dbReference type="Pfam" id="PF07715">
    <property type="entry name" value="Plug"/>
    <property type="match status" value="1"/>
</dbReference>
<organism evidence="13 14">
    <name type="scientific">Arenimonas caeni</name>
    <dbReference type="NCBI Taxonomy" id="2058085"/>
    <lineage>
        <taxon>Bacteria</taxon>
        <taxon>Pseudomonadati</taxon>
        <taxon>Pseudomonadota</taxon>
        <taxon>Gammaproteobacteria</taxon>
        <taxon>Lysobacterales</taxon>
        <taxon>Lysobacteraceae</taxon>
        <taxon>Arenimonas</taxon>
    </lineage>
</organism>
<dbReference type="PROSITE" id="PS52016">
    <property type="entry name" value="TONB_DEPENDENT_REC_3"/>
    <property type="match status" value="1"/>
</dbReference>
<dbReference type="InterPro" id="IPR037066">
    <property type="entry name" value="Plug_dom_sf"/>
</dbReference>
<dbReference type="Gene3D" id="2.170.130.10">
    <property type="entry name" value="TonB-dependent receptor, plug domain"/>
    <property type="match status" value="1"/>
</dbReference>
<keyword evidence="5 9" id="KW-0798">TonB box</keyword>
<dbReference type="InterPro" id="IPR036942">
    <property type="entry name" value="Beta-barrel_TonB_sf"/>
</dbReference>
<sequence>MPMLSIAIAAALASTATAASPATLPQVEVIGRATPDAATETVRGQDLRESAPGDLAELLRAVNGVSAGRMGGHGLEPVIRGQSQGQLNVRTDGGLVVGACPNRMDPPSAFTVAAAVDRVTVVKGVQSLAYGAGGTGGTILVERGLPWTADAGGSVRAGAGAGDNGLDWRADSQLLWRGERAALRLDANAAEYGDYVDGDGEAVRSGFRRRSLHAMAGHDFGDAGVLEIGVERAETLDGRFAGAGMDAPLDRMTGARLAWQRDLAGGELSVRAWRNEVDHVMDNFSLRPQPAMAMRTPAESDTQGGDLRFETTAGAWSLSAGLDLSANRRQATRFAGPGPAMLTMVNAFLWPDARLDQAGLYGEGSRPLGEGTLTAGLRVDRFRAEARRADVRPSPMAMAPSAFYAMYYGSTEGRWDDTGVSGLLRFEREVSDGLTAFAGISRTVRAADATERYLAAPAAIPSGRWIGNPGLALEKHSQLDLGLAWEGERATASAVAFVDRVGDYILRDRARGQDGVLLADGASVYRNVDASLHGLELEARWQLTESLALETELAWVRGQNRSDDRPLAQMPPLNGALALAWETRTGEWTARLRGAARQDRVDDSVLTGSGLDARRTPGFGVLDLGWSKSFGAHRLRLDLKNVSDRTYAEHLNRANLDPFNPDPVQVNEPGRGVFLAWEWTPGG</sequence>
<dbReference type="InterPro" id="IPR012910">
    <property type="entry name" value="Plug_dom"/>
</dbReference>
<dbReference type="InterPro" id="IPR000531">
    <property type="entry name" value="Beta-barrel_TonB"/>
</dbReference>
<evidence type="ECO:0000256" key="6">
    <source>
        <dbReference type="ARBA" id="ARBA00023136"/>
    </source>
</evidence>
<keyword evidence="6 8" id="KW-0472">Membrane</keyword>
<proteinExistence type="inferred from homology"/>
<evidence type="ECO:0000256" key="4">
    <source>
        <dbReference type="ARBA" id="ARBA00022692"/>
    </source>
</evidence>
<dbReference type="Proteomes" id="UP000241736">
    <property type="component" value="Unassembled WGS sequence"/>
</dbReference>
<evidence type="ECO:0000256" key="1">
    <source>
        <dbReference type="ARBA" id="ARBA00004571"/>
    </source>
</evidence>
<dbReference type="OrthoDB" id="5332150at2"/>
<feature type="signal peptide" evidence="10">
    <location>
        <begin position="1"/>
        <end position="18"/>
    </location>
</feature>
<dbReference type="Gene3D" id="2.40.170.20">
    <property type="entry name" value="TonB-dependent receptor, beta-barrel domain"/>
    <property type="match status" value="1"/>
</dbReference>
<evidence type="ECO:0000259" key="12">
    <source>
        <dbReference type="Pfam" id="PF07715"/>
    </source>
</evidence>
<keyword evidence="4 8" id="KW-0812">Transmembrane</keyword>
<dbReference type="EMBL" id="PVLF01000004">
    <property type="protein sequence ID" value="PRH83001.1"/>
    <property type="molecule type" value="Genomic_DNA"/>
</dbReference>
<evidence type="ECO:0000256" key="10">
    <source>
        <dbReference type="SAM" id="SignalP"/>
    </source>
</evidence>
<reference evidence="13 14" key="1">
    <citation type="submission" date="2018-03" db="EMBL/GenBank/DDBJ databases">
        <title>Arenimonas caeni sp. nov., isolated from activated sludge.</title>
        <authorList>
            <person name="Liu H."/>
        </authorList>
    </citation>
    <scope>NUCLEOTIDE SEQUENCE [LARGE SCALE GENOMIC DNA]</scope>
    <source>
        <strain evidence="14">z29</strain>
    </source>
</reference>
<evidence type="ECO:0000256" key="5">
    <source>
        <dbReference type="ARBA" id="ARBA00023077"/>
    </source>
</evidence>
<keyword evidence="3 8" id="KW-1134">Transmembrane beta strand</keyword>
<evidence type="ECO:0000256" key="3">
    <source>
        <dbReference type="ARBA" id="ARBA00022452"/>
    </source>
</evidence>
<evidence type="ECO:0000313" key="14">
    <source>
        <dbReference type="Proteomes" id="UP000241736"/>
    </source>
</evidence>
<protein>
    <submittedName>
        <fullName evidence="13">TonB-dependent copper receptor</fullName>
    </submittedName>
</protein>
<dbReference type="PANTHER" id="PTHR30069">
    <property type="entry name" value="TONB-DEPENDENT OUTER MEMBRANE RECEPTOR"/>
    <property type="match status" value="1"/>
</dbReference>
<accession>A0A2P6MAI2</accession>
<feature type="domain" description="TonB-dependent receptor-like beta-barrel" evidence="11">
    <location>
        <begin position="246"/>
        <end position="642"/>
    </location>
</feature>
<comment type="subcellular location">
    <subcellularLocation>
        <location evidence="1 8">Cell outer membrane</location>
        <topology evidence="1 8">Multi-pass membrane protein</topology>
    </subcellularLocation>
</comment>
<evidence type="ECO:0000256" key="8">
    <source>
        <dbReference type="PROSITE-ProRule" id="PRU01360"/>
    </source>
</evidence>
<keyword evidence="2 8" id="KW-0813">Transport</keyword>
<evidence type="ECO:0000256" key="7">
    <source>
        <dbReference type="ARBA" id="ARBA00023237"/>
    </source>
</evidence>
<evidence type="ECO:0000256" key="9">
    <source>
        <dbReference type="RuleBase" id="RU003357"/>
    </source>
</evidence>
<dbReference type="AlphaFoldDB" id="A0A2P6MAI2"/>
<evidence type="ECO:0000256" key="2">
    <source>
        <dbReference type="ARBA" id="ARBA00022448"/>
    </source>
</evidence>
<dbReference type="PANTHER" id="PTHR30069:SF49">
    <property type="entry name" value="OUTER MEMBRANE PROTEIN C"/>
    <property type="match status" value="1"/>
</dbReference>
<keyword evidence="14" id="KW-1185">Reference proteome</keyword>
<evidence type="ECO:0000313" key="13">
    <source>
        <dbReference type="EMBL" id="PRH83001.1"/>
    </source>
</evidence>
<name>A0A2P6MAI2_9GAMM</name>
<dbReference type="GO" id="GO:0044718">
    <property type="term" value="P:siderophore transmembrane transport"/>
    <property type="evidence" value="ECO:0007669"/>
    <property type="project" value="TreeGrafter"/>
</dbReference>
<dbReference type="InterPro" id="IPR039426">
    <property type="entry name" value="TonB-dep_rcpt-like"/>
</dbReference>
<comment type="caution">
    <text evidence="13">The sequence shown here is derived from an EMBL/GenBank/DDBJ whole genome shotgun (WGS) entry which is preliminary data.</text>
</comment>
<keyword evidence="13" id="KW-0675">Receptor</keyword>
<feature type="chain" id="PRO_5015143416" evidence="10">
    <location>
        <begin position="19"/>
        <end position="683"/>
    </location>
</feature>
<dbReference type="GO" id="GO:0009279">
    <property type="term" value="C:cell outer membrane"/>
    <property type="evidence" value="ECO:0007669"/>
    <property type="project" value="UniProtKB-SubCell"/>
</dbReference>